<evidence type="ECO:0000256" key="2">
    <source>
        <dbReference type="ARBA" id="ARBA00035300"/>
    </source>
</evidence>
<accession>A0A7L1MX65</accession>
<gene>
    <name evidence="4" type="primary">Ct027</name>
    <name evidence="4" type="ORF">RHICYA_R09236</name>
</gene>
<dbReference type="OrthoDB" id="6246153at2759"/>
<keyword evidence="5" id="KW-1185">Reference proteome</keyword>
<evidence type="ECO:0000256" key="3">
    <source>
        <dbReference type="SAM" id="MobiDB-lite"/>
    </source>
</evidence>
<dbReference type="PANTHER" id="PTHR13287:SF2">
    <property type="entry name" value="ADIPOSE-SECRETED SIGNALING PROTEIN"/>
    <property type="match status" value="1"/>
</dbReference>
<protein>
    <recommendedName>
        <fullName evidence="2">Adipose-secreted signaling protein</fullName>
    </recommendedName>
</protein>
<evidence type="ECO:0000313" key="5">
    <source>
        <dbReference type="Proteomes" id="UP000565785"/>
    </source>
</evidence>
<organism evidence="4 5">
    <name type="scientific">Rhinopomastus cyanomelas</name>
    <name type="common">Common scimitarbill</name>
    <dbReference type="NCBI Taxonomy" id="113115"/>
    <lineage>
        <taxon>Eukaryota</taxon>
        <taxon>Metazoa</taxon>
        <taxon>Chordata</taxon>
        <taxon>Craniata</taxon>
        <taxon>Vertebrata</taxon>
        <taxon>Euteleostomi</taxon>
        <taxon>Archelosauria</taxon>
        <taxon>Archosauria</taxon>
        <taxon>Dinosauria</taxon>
        <taxon>Saurischia</taxon>
        <taxon>Theropoda</taxon>
        <taxon>Coelurosauria</taxon>
        <taxon>Aves</taxon>
        <taxon>Neognathae</taxon>
        <taxon>Neoaves</taxon>
        <taxon>Telluraves</taxon>
        <taxon>Coraciimorphae</taxon>
        <taxon>Bucerotiformes</taxon>
        <taxon>Rhinopomastidae</taxon>
        <taxon>Rhinopomastus</taxon>
    </lineage>
</organism>
<proteinExistence type="inferred from homology"/>
<feature type="non-terminal residue" evidence="4">
    <location>
        <position position="1"/>
    </location>
</feature>
<evidence type="ECO:0000256" key="1">
    <source>
        <dbReference type="ARBA" id="ARBA00035018"/>
    </source>
</evidence>
<dbReference type="Pfam" id="PF15006">
    <property type="entry name" value="DUF4517"/>
    <property type="match status" value="1"/>
</dbReference>
<dbReference type="InterPro" id="IPR026794">
    <property type="entry name" value="ADISSP"/>
</dbReference>
<feature type="region of interest" description="Disordered" evidence="3">
    <location>
        <begin position="1"/>
        <end position="22"/>
    </location>
</feature>
<evidence type="ECO:0000313" key="4">
    <source>
        <dbReference type="EMBL" id="NXN91759.1"/>
    </source>
</evidence>
<dbReference type="EMBL" id="VXBP01000619">
    <property type="protein sequence ID" value="NXN91759.1"/>
    <property type="molecule type" value="Genomic_DNA"/>
</dbReference>
<reference evidence="4 5" key="1">
    <citation type="submission" date="2019-09" db="EMBL/GenBank/DDBJ databases">
        <title>Bird 10,000 Genomes (B10K) Project - Family phase.</title>
        <authorList>
            <person name="Zhang G."/>
        </authorList>
    </citation>
    <scope>NUCLEOTIDE SEQUENCE [LARGE SCALE GENOMIC DNA]</scope>
    <source>
        <strain evidence="4">B10K-DU-002-35</strain>
        <tissue evidence="4">Muscle</tissue>
    </source>
</reference>
<dbReference type="Proteomes" id="UP000565785">
    <property type="component" value="Unassembled WGS sequence"/>
</dbReference>
<dbReference type="PANTHER" id="PTHR13287">
    <property type="entry name" value="ADIPOSE-SECRETED SIGNALING PROTEIN"/>
    <property type="match status" value="1"/>
</dbReference>
<feature type="non-terminal residue" evidence="4">
    <location>
        <position position="133"/>
    </location>
</feature>
<comment type="caution">
    <text evidence="4">The sequence shown here is derived from an EMBL/GenBank/DDBJ whole genome shotgun (WGS) entry which is preliminary data.</text>
</comment>
<comment type="similarity">
    <text evidence="1">Belongs to the ADISSP family.</text>
</comment>
<dbReference type="AlphaFoldDB" id="A0A7L1MX65"/>
<name>A0A7L1MX65_RHICY</name>
<sequence length="133" mass="14421">SKAKRGSVRFSPSDSTAGSHVRFEEQLHDSAVTVTQEGDGSFLVKVGFLKILHKYEITFLLPPLQRLGRGLSAATLPSPNLHLIGVTPLPEGYSVKCQYAAHREGVIHEELLLTSDTSAATVRIVVQARVMGK</sequence>